<evidence type="ECO:0000313" key="2">
    <source>
        <dbReference type="EMBL" id="QDV69404.1"/>
    </source>
</evidence>
<keyword evidence="3" id="KW-1185">Reference proteome</keyword>
<protein>
    <submittedName>
        <fullName evidence="2">Uncharacterized protein</fullName>
    </submittedName>
</protein>
<feature type="region of interest" description="Disordered" evidence="1">
    <location>
        <begin position="1"/>
        <end position="21"/>
    </location>
</feature>
<accession>A0A518JV30</accession>
<reference evidence="2 3" key="1">
    <citation type="submission" date="2019-02" db="EMBL/GenBank/DDBJ databases">
        <title>Deep-cultivation of Planctomycetes and their phenomic and genomic characterization uncovers novel biology.</title>
        <authorList>
            <person name="Wiegand S."/>
            <person name="Jogler M."/>
            <person name="Boedeker C."/>
            <person name="Pinto D."/>
            <person name="Vollmers J."/>
            <person name="Rivas-Marin E."/>
            <person name="Kohn T."/>
            <person name="Peeters S.H."/>
            <person name="Heuer A."/>
            <person name="Rast P."/>
            <person name="Oberbeckmann S."/>
            <person name="Bunk B."/>
            <person name="Jeske O."/>
            <person name="Meyerdierks A."/>
            <person name="Storesund J.E."/>
            <person name="Kallscheuer N."/>
            <person name="Luecker S."/>
            <person name="Lage O.M."/>
            <person name="Pohl T."/>
            <person name="Merkel B.J."/>
            <person name="Hornburger P."/>
            <person name="Mueller R.-W."/>
            <person name="Bruemmer F."/>
            <person name="Labrenz M."/>
            <person name="Spormann A.M."/>
            <person name="Op den Camp H."/>
            <person name="Overmann J."/>
            <person name="Amann R."/>
            <person name="Jetten M.S.M."/>
            <person name="Mascher T."/>
            <person name="Medema M.H."/>
            <person name="Devos D.P."/>
            <person name="Kaster A.-K."/>
            <person name="Ovreas L."/>
            <person name="Rohde M."/>
            <person name="Galperin M.Y."/>
            <person name="Jogler C."/>
        </authorList>
    </citation>
    <scope>NUCLEOTIDE SEQUENCE [LARGE SCALE GENOMIC DNA]</scope>
    <source>
        <strain evidence="2 3">Poly24</strain>
    </source>
</reference>
<dbReference type="AlphaFoldDB" id="A0A518JV30"/>
<evidence type="ECO:0000256" key="1">
    <source>
        <dbReference type="SAM" id="MobiDB-lite"/>
    </source>
</evidence>
<name>A0A518JV30_9BACT</name>
<feature type="region of interest" description="Disordered" evidence="1">
    <location>
        <begin position="41"/>
        <end position="62"/>
    </location>
</feature>
<proteinExistence type="predicted"/>
<dbReference type="Proteomes" id="UP000315082">
    <property type="component" value="Chromosome"/>
</dbReference>
<sequence length="92" mass="10116">MFMLRQPSQQTVTKGSPSTSGVGVFQVIPRGGAEQLTSPCGQMPAVSTGPFPQRSELTGKRPETVCPYLATDQETHRYDNFLDLPHPRRSRA</sequence>
<gene>
    <name evidence="2" type="ORF">Poly24_31200</name>
</gene>
<dbReference type="KEGG" id="rcf:Poly24_31200"/>
<dbReference type="EMBL" id="CP036348">
    <property type="protein sequence ID" value="QDV69404.1"/>
    <property type="molecule type" value="Genomic_DNA"/>
</dbReference>
<evidence type="ECO:0000313" key="3">
    <source>
        <dbReference type="Proteomes" id="UP000315082"/>
    </source>
</evidence>
<organism evidence="2 3">
    <name type="scientific">Rosistilla carotiformis</name>
    <dbReference type="NCBI Taxonomy" id="2528017"/>
    <lineage>
        <taxon>Bacteria</taxon>
        <taxon>Pseudomonadati</taxon>
        <taxon>Planctomycetota</taxon>
        <taxon>Planctomycetia</taxon>
        <taxon>Pirellulales</taxon>
        <taxon>Pirellulaceae</taxon>
        <taxon>Rosistilla</taxon>
    </lineage>
</organism>